<accession>A0A2W1N960</accession>
<dbReference type="InterPro" id="IPR006976">
    <property type="entry name" value="VanZ-like"/>
</dbReference>
<feature type="domain" description="VanZ-like" evidence="2">
    <location>
        <begin position="17"/>
        <end position="164"/>
    </location>
</feature>
<keyword evidence="1" id="KW-0472">Membrane</keyword>
<feature type="transmembrane region" description="Helical" evidence="1">
    <location>
        <begin position="112"/>
        <end position="129"/>
    </location>
</feature>
<protein>
    <submittedName>
        <fullName evidence="3">VanZ family protein</fullName>
    </submittedName>
</protein>
<keyword evidence="1" id="KW-1133">Transmembrane helix</keyword>
<evidence type="ECO:0000259" key="2">
    <source>
        <dbReference type="Pfam" id="PF04892"/>
    </source>
</evidence>
<gene>
    <name evidence="3" type="ORF">CBW46_013610</name>
</gene>
<comment type="caution">
    <text evidence="3">The sequence shown here is derived from an EMBL/GenBank/DDBJ whole genome shotgun (WGS) entry which is preliminary data.</text>
</comment>
<organism evidence="3 4">
    <name type="scientific">Paenibacillus xerothermodurans</name>
    <dbReference type="NCBI Taxonomy" id="1977292"/>
    <lineage>
        <taxon>Bacteria</taxon>
        <taxon>Bacillati</taxon>
        <taxon>Bacillota</taxon>
        <taxon>Bacilli</taxon>
        <taxon>Bacillales</taxon>
        <taxon>Paenibacillaceae</taxon>
        <taxon>Paenibacillus</taxon>
    </lineage>
</organism>
<dbReference type="InterPro" id="IPR016747">
    <property type="entry name" value="Phosphotransbutyrylase"/>
</dbReference>
<dbReference type="EMBL" id="NHRJ02000007">
    <property type="protein sequence ID" value="PZE20464.1"/>
    <property type="molecule type" value="Genomic_DNA"/>
</dbReference>
<dbReference type="RefSeq" id="WP_089200543.1">
    <property type="nucleotide sequence ID" value="NZ_NHRJ02000007.1"/>
</dbReference>
<dbReference type="OrthoDB" id="291892at2"/>
<sequence length="175" mass="19891">MRGKRRRKRGNAFWTHWLPLLVWLGVIFYMSSQPYETQDLKPWLKRNVPTYALEKHLSGVQFTYAGREISVDSAGATEVIEFFMRKAAHLFEYMVLGLFLFRLLARLAAVPVALQISLALTLSCSYAALDEYHQSFTVNRTPLAADVILDTCGAGLGIMTFYLLRHRTRKGGDTA</sequence>
<dbReference type="Pfam" id="PF04892">
    <property type="entry name" value="VanZ"/>
    <property type="match status" value="1"/>
</dbReference>
<evidence type="ECO:0000313" key="3">
    <source>
        <dbReference type="EMBL" id="PZE20464.1"/>
    </source>
</evidence>
<dbReference type="Proteomes" id="UP000214746">
    <property type="component" value="Unassembled WGS sequence"/>
</dbReference>
<keyword evidence="4" id="KW-1185">Reference proteome</keyword>
<reference evidence="3" key="1">
    <citation type="submission" date="2018-06" db="EMBL/GenBank/DDBJ databases">
        <title>Paenibacillus xerothermodurans sp. nov. an extremely dry heat resistant spore forming bacterium isolated from the soil of Cape Canaveral, Florida.</title>
        <authorList>
            <person name="Seuylemezian A."/>
            <person name="Kaur N."/>
            <person name="Patil P."/>
            <person name="Patil P."/>
            <person name="Mayilraj S."/>
            <person name="Vaishampayan P."/>
        </authorList>
    </citation>
    <scope>NUCLEOTIDE SEQUENCE [LARGE SCALE GENOMIC DNA]</scope>
    <source>
        <strain evidence="3">ATCC 27380</strain>
    </source>
</reference>
<feature type="transmembrane region" description="Helical" evidence="1">
    <location>
        <begin position="12"/>
        <end position="31"/>
    </location>
</feature>
<evidence type="ECO:0000256" key="1">
    <source>
        <dbReference type="SAM" id="Phobius"/>
    </source>
</evidence>
<feature type="transmembrane region" description="Helical" evidence="1">
    <location>
        <begin position="87"/>
        <end position="105"/>
    </location>
</feature>
<dbReference type="PIRSF" id="PIRSF019083">
    <property type="entry name" value="UCP019083_VanZ"/>
    <property type="match status" value="1"/>
</dbReference>
<dbReference type="AlphaFoldDB" id="A0A2W1N960"/>
<name>A0A2W1N960_PAEXE</name>
<feature type="transmembrane region" description="Helical" evidence="1">
    <location>
        <begin position="141"/>
        <end position="164"/>
    </location>
</feature>
<dbReference type="NCBIfam" id="NF037970">
    <property type="entry name" value="vanZ_1"/>
    <property type="match status" value="1"/>
</dbReference>
<proteinExistence type="predicted"/>
<evidence type="ECO:0000313" key="4">
    <source>
        <dbReference type="Proteomes" id="UP000214746"/>
    </source>
</evidence>
<keyword evidence="1" id="KW-0812">Transmembrane</keyword>